<reference evidence="1 2" key="1">
    <citation type="journal article" date="2013" name="Genome Announc.">
        <title>Complete Genome Sequence of Burkholderia sp. Strain RPE64, Bacterial Symbiont of the Bean Bug Riptortus pedestris.</title>
        <authorList>
            <person name="Shibata T.F."/>
            <person name="Maeda T."/>
            <person name="Nikoh N."/>
            <person name="Yamaguchi K."/>
            <person name="Oshima K."/>
            <person name="Hattori M."/>
            <person name="Nishiyama T."/>
            <person name="Hasebe M."/>
            <person name="Fukatsu T."/>
            <person name="Kikuchi Y."/>
            <person name="Shigenobu S."/>
        </authorList>
    </citation>
    <scope>NUCLEOTIDE SEQUENCE [LARGE SCALE GENOMIC DNA]</scope>
</reference>
<organism evidence="1 2">
    <name type="scientific">Caballeronia insecticola</name>
    <dbReference type="NCBI Taxonomy" id="758793"/>
    <lineage>
        <taxon>Bacteria</taxon>
        <taxon>Pseudomonadati</taxon>
        <taxon>Pseudomonadota</taxon>
        <taxon>Betaproteobacteria</taxon>
        <taxon>Burkholderiales</taxon>
        <taxon>Burkholderiaceae</taxon>
        <taxon>Caballeronia</taxon>
    </lineage>
</organism>
<name>R4WVD7_9BURK</name>
<dbReference type="KEGG" id="buo:BRPE64_BCDS03240"/>
<keyword evidence="2" id="KW-1185">Reference proteome</keyword>
<dbReference type="PATRIC" id="fig|758793.3.peg.3232"/>
<dbReference type="HOGENOM" id="CLU_3306026_0_0_4"/>
<sequence length="39" mass="4199">MVAREKGGIGAGLKRRLFCRTQRSAPSLIMPVIGAPGRF</sequence>
<protein>
    <submittedName>
        <fullName evidence="1">Uncharacterized protein</fullName>
    </submittedName>
</protein>
<dbReference type="AlphaFoldDB" id="R4WVD7"/>
<accession>R4WVD7</accession>
<dbReference type="EMBL" id="AP013059">
    <property type="protein sequence ID" value="BAN24985.1"/>
    <property type="molecule type" value="Genomic_DNA"/>
</dbReference>
<dbReference type="STRING" id="758793.BRPE64_BCDS03240"/>
<proteinExistence type="predicted"/>
<dbReference type="Proteomes" id="UP000013966">
    <property type="component" value="Chromosome 2"/>
</dbReference>
<evidence type="ECO:0000313" key="1">
    <source>
        <dbReference type="EMBL" id="BAN24985.1"/>
    </source>
</evidence>
<gene>
    <name evidence="1" type="ORF">BRPE64_BCDS03240</name>
</gene>
<evidence type="ECO:0000313" key="2">
    <source>
        <dbReference type="Proteomes" id="UP000013966"/>
    </source>
</evidence>
<reference evidence="1 2" key="2">
    <citation type="journal article" date="2018" name="Int. J. Syst. Evol. Microbiol.">
        <title>Burkholderia insecticola sp. nov., a gut symbiotic bacterium of the bean bug Riptortus pedestris.</title>
        <authorList>
            <person name="Takeshita K."/>
            <person name="Tamaki H."/>
            <person name="Ohbayashi T."/>
            <person name="Meng X.-Y."/>
            <person name="Sone T."/>
            <person name="Mitani Y."/>
            <person name="Peeters C."/>
            <person name="Kikuchi Y."/>
            <person name="Vandamme P."/>
        </authorList>
    </citation>
    <scope>NUCLEOTIDE SEQUENCE [LARGE SCALE GENOMIC DNA]</scope>
    <source>
        <strain evidence="1">RPE64</strain>
    </source>
</reference>